<feature type="transmembrane region" description="Helical" evidence="2">
    <location>
        <begin position="12"/>
        <end position="31"/>
    </location>
</feature>
<dbReference type="Pfam" id="PF14703">
    <property type="entry name" value="PHM7_cyt"/>
    <property type="match status" value="1"/>
</dbReference>
<feature type="region of interest" description="Disordered" evidence="1">
    <location>
        <begin position="39"/>
        <end position="65"/>
    </location>
</feature>
<organism evidence="4 5">
    <name type="scientific">Daphnia pulex</name>
    <name type="common">Water flea</name>
    <dbReference type="NCBI Taxonomy" id="6669"/>
    <lineage>
        <taxon>Eukaryota</taxon>
        <taxon>Metazoa</taxon>
        <taxon>Ecdysozoa</taxon>
        <taxon>Arthropoda</taxon>
        <taxon>Crustacea</taxon>
        <taxon>Branchiopoda</taxon>
        <taxon>Diplostraca</taxon>
        <taxon>Cladocera</taxon>
        <taxon>Anomopoda</taxon>
        <taxon>Daphniidae</taxon>
        <taxon>Daphnia</taxon>
    </lineage>
</organism>
<proteinExistence type="predicted"/>
<dbReference type="PANTHER" id="PTHR13018">
    <property type="entry name" value="PROBABLE MEMBRANE PROTEIN DUF221-RELATED"/>
    <property type="match status" value="1"/>
</dbReference>
<dbReference type="GO" id="GO:0005227">
    <property type="term" value="F:calcium-activated cation channel activity"/>
    <property type="evidence" value="ECO:0000318"/>
    <property type="project" value="GO_Central"/>
</dbReference>
<keyword evidence="2" id="KW-0472">Membrane</keyword>
<dbReference type="Proteomes" id="UP000000305">
    <property type="component" value="Unassembled WGS sequence"/>
</dbReference>
<keyword evidence="2" id="KW-1133">Transmembrane helix</keyword>
<dbReference type="Gene3D" id="3.30.70.330">
    <property type="match status" value="1"/>
</dbReference>
<evidence type="ECO:0000259" key="3">
    <source>
        <dbReference type="Pfam" id="PF14703"/>
    </source>
</evidence>
<dbReference type="InterPro" id="IPR045122">
    <property type="entry name" value="Csc1-like"/>
</dbReference>
<dbReference type="KEGG" id="dpx:DAPPUDRAFT_106592"/>
<dbReference type="EMBL" id="GL732565">
    <property type="protein sequence ID" value="EFX76984.1"/>
    <property type="molecule type" value="Genomic_DNA"/>
</dbReference>
<evidence type="ECO:0000313" key="5">
    <source>
        <dbReference type="Proteomes" id="UP000000305"/>
    </source>
</evidence>
<feature type="transmembrane region" description="Helical" evidence="2">
    <location>
        <begin position="249"/>
        <end position="276"/>
    </location>
</feature>
<dbReference type="GO" id="GO:0005886">
    <property type="term" value="C:plasma membrane"/>
    <property type="evidence" value="ECO:0000318"/>
    <property type="project" value="GO_Central"/>
</dbReference>
<gene>
    <name evidence="4" type="ORF">DAPPUDRAFT_106592</name>
</gene>
<name>E9GU75_DAPPU</name>
<dbReference type="PhylomeDB" id="E9GU75"/>
<reference evidence="4 5" key="1">
    <citation type="journal article" date="2011" name="Science">
        <title>The ecoresponsive genome of Daphnia pulex.</title>
        <authorList>
            <person name="Colbourne J.K."/>
            <person name="Pfrender M.E."/>
            <person name="Gilbert D."/>
            <person name="Thomas W.K."/>
            <person name="Tucker A."/>
            <person name="Oakley T.H."/>
            <person name="Tokishita S."/>
            <person name="Aerts A."/>
            <person name="Arnold G.J."/>
            <person name="Basu M.K."/>
            <person name="Bauer D.J."/>
            <person name="Caceres C.E."/>
            <person name="Carmel L."/>
            <person name="Casola C."/>
            <person name="Choi J.H."/>
            <person name="Detter J.C."/>
            <person name="Dong Q."/>
            <person name="Dusheyko S."/>
            <person name="Eads B.D."/>
            <person name="Frohlich T."/>
            <person name="Geiler-Samerotte K.A."/>
            <person name="Gerlach D."/>
            <person name="Hatcher P."/>
            <person name="Jogdeo S."/>
            <person name="Krijgsveld J."/>
            <person name="Kriventseva E.V."/>
            <person name="Kultz D."/>
            <person name="Laforsch C."/>
            <person name="Lindquist E."/>
            <person name="Lopez J."/>
            <person name="Manak J.R."/>
            <person name="Muller J."/>
            <person name="Pangilinan J."/>
            <person name="Patwardhan R.P."/>
            <person name="Pitluck S."/>
            <person name="Pritham E.J."/>
            <person name="Rechtsteiner A."/>
            <person name="Rho M."/>
            <person name="Rogozin I.B."/>
            <person name="Sakarya O."/>
            <person name="Salamov A."/>
            <person name="Schaack S."/>
            <person name="Shapiro H."/>
            <person name="Shiga Y."/>
            <person name="Skalitzky C."/>
            <person name="Smith Z."/>
            <person name="Souvorov A."/>
            <person name="Sung W."/>
            <person name="Tang Z."/>
            <person name="Tsuchiya D."/>
            <person name="Tu H."/>
            <person name="Vos H."/>
            <person name="Wang M."/>
            <person name="Wolf Y.I."/>
            <person name="Yamagata H."/>
            <person name="Yamada T."/>
            <person name="Ye Y."/>
            <person name="Shaw J.R."/>
            <person name="Andrews J."/>
            <person name="Crease T.J."/>
            <person name="Tang H."/>
            <person name="Lucas S.M."/>
            <person name="Robertson H.M."/>
            <person name="Bork P."/>
            <person name="Koonin E.V."/>
            <person name="Zdobnov E.M."/>
            <person name="Grigoriev I.V."/>
            <person name="Lynch M."/>
            <person name="Boore J.L."/>
        </authorList>
    </citation>
    <scope>NUCLEOTIDE SEQUENCE [LARGE SCALE GENOMIC DNA]</scope>
</reference>
<dbReference type="InParanoid" id="E9GU75"/>
<feature type="transmembrane region" description="Helical" evidence="2">
    <location>
        <begin position="612"/>
        <end position="634"/>
    </location>
</feature>
<dbReference type="eggNOG" id="KOG1134">
    <property type="taxonomic scope" value="Eukaryota"/>
</dbReference>
<feature type="transmembrane region" description="Helical" evidence="2">
    <location>
        <begin position="730"/>
        <end position="756"/>
    </location>
</feature>
<feature type="transmembrane region" description="Helical" evidence="2">
    <location>
        <begin position="654"/>
        <end position="671"/>
    </location>
</feature>
<feature type="transmembrane region" description="Helical" evidence="2">
    <location>
        <begin position="678"/>
        <end position="697"/>
    </location>
</feature>
<dbReference type="AlphaFoldDB" id="E9GU75"/>
<accession>E9GU75</accession>
<feature type="transmembrane region" description="Helical" evidence="2">
    <location>
        <begin position="782"/>
        <end position="800"/>
    </location>
</feature>
<protein>
    <recommendedName>
        <fullName evidence="3">CSC1/OSCA1-like cytosolic domain-containing protein</fullName>
    </recommendedName>
</protein>
<evidence type="ECO:0000313" key="4">
    <source>
        <dbReference type="EMBL" id="EFX76984.1"/>
    </source>
</evidence>
<feature type="domain" description="CSC1/OSCA1-like cytosolic" evidence="3">
    <location>
        <begin position="341"/>
        <end position="517"/>
    </location>
</feature>
<keyword evidence="2" id="KW-0812">Transmembrane</keyword>
<dbReference type="InterPro" id="IPR012677">
    <property type="entry name" value="Nucleotide-bd_a/b_plait_sf"/>
</dbReference>
<evidence type="ECO:0000256" key="2">
    <source>
        <dbReference type="SAM" id="Phobius"/>
    </source>
</evidence>
<feature type="transmembrane region" description="Helical" evidence="2">
    <location>
        <begin position="179"/>
        <end position="200"/>
    </location>
</feature>
<feature type="transmembrane region" description="Helical" evidence="2">
    <location>
        <begin position="299"/>
        <end position="318"/>
    </location>
</feature>
<dbReference type="InterPro" id="IPR027815">
    <property type="entry name" value="CSC1/OSCA1-like_cyt"/>
</dbReference>
<dbReference type="SUPFAM" id="SSF54928">
    <property type="entry name" value="RNA-binding domain, RBD"/>
    <property type="match status" value="1"/>
</dbReference>
<feature type="transmembrane region" description="Helical" evidence="2">
    <location>
        <begin position="812"/>
        <end position="838"/>
    </location>
</feature>
<keyword evidence="5" id="KW-1185">Reference proteome</keyword>
<evidence type="ECO:0000256" key="1">
    <source>
        <dbReference type="SAM" id="MobiDB-lite"/>
    </source>
</evidence>
<dbReference type="GO" id="GO:0003676">
    <property type="term" value="F:nucleic acid binding"/>
    <property type="evidence" value="ECO:0007669"/>
    <property type="project" value="InterPro"/>
</dbReference>
<dbReference type="HOGENOM" id="CLU_021275_0_0_1"/>
<dbReference type="InterPro" id="IPR035979">
    <property type="entry name" value="RBD_domain_sf"/>
</dbReference>
<sequence length="888" mass="102308">MEGYHLNPAKCFAFFSVLVALGCIIGFAAMATMHHCPARSPCTTTDSTQKPDLFENGVGHQTDQQPSFDGNIIEDTAITTSETYSKEKFPITDPGKIMAIHDDKQIDDFQSSSDTPMETILEIISQQTPSTTSLWSRLWRLCKDMDHYNINENTRHSSNTTHSSDLNWWGGAMNFGGGIPFWLVACPLGVIISIAFYYLCQRLFPCWQKPRLDGNATGTQTSPKKTYLQVVTSIFTIVERAVGQDGATYLWFIISLMVVFSWNMVSAVILIVLHVLTGDKHGPEKHISSTTLSNIGVEWYHLFFYLIGLAILCLMMYLQGQKRNIRSLATPNIPDKFRNRRWLMITGLPLETTPDSLFEYLKRFRNSEEICVMTYRDGIKLVYDHTKLWSVLDELKFLRDVKQTLVTSEPEKIQSRWFDFFNRNKDENLGNDNARNYYSKREESLLARKEEIERKQKFTGTAFVGFNSPADAKATLKALKACQQDVRCRSNCFEDNIFRPSTWSVEYAPPPTEINWRQFKAPMPFWKNLAIWVGISILYMLFVLILVVPGPVVKSLYLVTDSTDHVWDVWILPILFFLGKHILNIVVNCIVDKHRNHQSKTNMELGIFNSNFISTFVIYLAKMLLAKPLAKLLITGQFTYWEISLNCLFLPEHGSFITCAIIFNTATSILMHHTRLRFLFNYIKFLFIYIKKCVFTFRSNAEKITWWNRNSNLRLEFDFASNYAELTCNFWLTILLSSFFPVIGVVMWVCCICRFLSDKAAMVKICTISTTSPKMHRKPIDMAIYSLIFPPVALFVYQQIIQLGNESVAHLLGITGFMSLGVAICCALCLIVVLWRFYWPQMIRLRQWFGYPINEEEEEEEDVVDFNTIFLHEYDPISQMQTSLVGLV</sequence>
<feature type="transmembrane region" description="Helical" evidence="2">
    <location>
        <begin position="529"/>
        <end position="549"/>
    </location>
</feature>
<feature type="transmembrane region" description="Helical" evidence="2">
    <location>
        <begin position="569"/>
        <end position="591"/>
    </location>
</feature>
<feature type="compositionally biased region" description="Polar residues" evidence="1">
    <location>
        <begin position="41"/>
        <end position="50"/>
    </location>
</feature>
<dbReference type="PANTHER" id="PTHR13018:SF5">
    <property type="entry name" value="RE44586P"/>
    <property type="match status" value="1"/>
</dbReference>